<accession>A0A3N0U7U4</accession>
<dbReference type="RefSeq" id="WP_117037445.1">
    <property type="nucleotide sequence ID" value="NZ_RJUJ01000025.1"/>
</dbReference>
<evidence type="ECO:0000256" key="1">
    <source>
        <dbReference type="ARBA" id="ARBA00006135"/>
    </source>
</evidence>
<dbReference type="CDD" id="cd06911">
    <property type="entry name" value="VirB9_CagX_TrbG"/>
    <property type="match status" value="1"/>
</dbReference>
<keyword evidence="2 3" id="KW-0732">Signal</keyword>
<sequence>MKKIGYFLPLLLVTASAFGAAIPRPSTYDSHMQNVIYNNQNTAVINARAGYVSTLIFDDDEEVIEAEAGFEKGWQVTKQANRVKVRPAPITQPVTDANGTATNQVFLPTNKDWQTNLFVQTTKRYYSMALNVIDDDKPINGLAFVVRYRYPDEARKQSDAAREARERELQESRTKEQIETAFNKATTPRNWNYGKRVAAGSELIAPDFAYDDGRFAYFGFSPQKTIPSPFTVVNDSEQVTTPTFIKKGNYRVMVVRLISPRFVLRYGKSVVGIENTSYGKVTVSNGDTVSPDVTLEAK</sequence>
<evidence type="ECO:0000256" key="2">
    <source>
        <dbReference type="ARBA" id="ARBA00022729"/>
    </source>
</evidence>
<reference evidence="4 5" key="1">
    <citation type="submission" date="2018-10" db="EMBL/GenBank/DDBJ databases">
        <title>New species genome.</title>
        <authorList>
            <person name="Li Y."/>
        </authorList>
    </citation>
    <scope>NUCLEOTIDE SEQUENCE [LARGE SCALE GENOMIC DNA]</scope>
    <source>
        <strain evidence="4 5">L6_4B</strain>
    </source>
</reference>
<gene>
    <name evidence="4" type="primary">virB9</name>
    <name evidence="4" type="ORF">EC392_15935</name>
</gene>
<dbReference type="NCBIfam" id="TIGR02781">
    <property type="entry name" value="VirB9"/>
    <property type="match status" value="1"/>
</dbReference>
<dbReference type="InterPro" id="IPR038161">
    <property type="entry name" value="VirB9/CagX/TrbG_C_sf"/>
</dbReference>
<proteinExistence type="inferred from homology"/>
<feature type="chain" id="PRO_5018200881" evidence="3">
    <location>
        <begin position="20"/>
        <end position="298"/>
    </location>
</feature>
<evidence type="ECO:0000313" key="5">
    <source>
        <dbReference type="Proteomes" id="UP000274511"/>
    </source>
</evidence>
<dbReference type="Pfam" id="PF03524">
    <property type="entry name" value="CagX"/>
    <property type="match status" value="1"/>
</dbReference>
<dbReference type="InterPro" id="IPR010258">
    <property type="entry name" value="Conjugal_tfr_TrbG/VirB9/CagX"/>
</dbReference>
<dbReference type="AlphaFoldDB" id="A0A3N0U7U4"/>
<evidence type="ECO:0000256" key="3">
    <source>
        <dbReference type="SAM" id="SignalP"/>
    </source>
</evidence>
<protein>
    <submittedName>
        <fullName evidence="4">P-type conjugative transfer protein VirB9</fullName>
    </submittedName>
</protein>
<evidence type="ECO:0000313" key="4">
    <source>
        <dbReference type="EMBL" id="ROH76251.1"/>
    </source>
</evidence>
<dbReference type="InterPro" id="IPR014148">
    <property type="entry name" value="VirB9"/>
</dbReference>
<name>A0A3N0U7U4_9GAMM</name>
<organism evidence="4 5">
    <name type="scientific">Lonsdalea populi</name>
    <dbReference type="NCBI Taxonomy" id="1172565"/>
    <lineage>
        <taxon>Bacteria</taxon>
        <taxon>Pseudomonadati</taxon>
        <taxon>Pseudomonadota</taxon>
        <taxon>Gammaproteobacteria</taxon>
        <taxon>Enterobacterales</taxon>
        <taxon>Pectobacteriaceae</taxon>
        <taxon>Lonsdalea</taxon>
    </lineage>
</organism>
<comment type="caution">
    <text evidence="4">The sequence shown here is derived from an EMBL/GenBank/DDBJ whole genome shotgun (WGS) entry which is preliminary data.</text>
</comment>
<dbReference type="Proteomes" id="UP000274511">
    <property type="component" value="Unassembled WGS sequence"/>
</dbReference>
<dbReference type="InterPro" id="IPR033645">
    <property type="entry name" value="VirB9/CagX/TrbG_C"/>
</dbReference>
<dbReference type="Gene3D" id="2.60.40.2500">
    <property type="match status" value="1"/>
</dbReference>
<comment type="similarity">
    <text evidence="1">Belongs to the TrbG/VirB9 family.</text>
</comment>
<dbReference type="EMBL" id="RJUJ01000025">
    <property type="protein sequence ID" value="ROH76251.1"/>
    <property type="molecule type" value="Genomic_DNA"/>
</dbReference>
<feature type="signal peptide" evidence="3">
    <location>
        <begin position="1"/>
        <end position="19"/>
    </location>
</feature>